<protein>
    <recommendedName>
        <fullName evidence="3">GDYXXLXY domain-containing protein</fullName>
    </recommendedName>
</protein>
<dbReference type="Proteomes" id="UP001209229">
    <property type="component" value="Unassembled WGS sequence"/>
</dbReference>
<evidence type="ECO:0008006" key="3">
    <source>
        <dbReference type="Google" id="ProtNLM"/>
    </source>
</evidence>
<keyword evidence="2" id="KW-1185">Reference proteome</keyword>
<comment type="caution">
    <text evidence="1">The sequence shown here is derived from an EMBL/GenBank/DDBJ whole genome shotgun (WGS) entry which is preliminary data.</text>
</comment>
<dbReference type="AlphaFoldDB" id="A0AAE3M7E6"/>
<evidence type="ECO:0000313" key="2">
    <source>
        <dbReference type="Proteomes" id="UP001209229"/>
    </source>
</evidence>
<name>A0AAE3M7E6_9BACT</name>
<sequence>MKYAYFIAILGLFVSFNITALIKDGYYIGLKTIEKIHKHEGLVYKNHLLIKGDSAYLYKEPIRIYNNDTSRLVSDCSFYYKGYFKNHEKGNSKFLELELIDCDYCAREILVDSITGKNIFKPDFKNYKVKPGKELIIDDVKYKYQTSKIYPVDIVVFYRSHEVEIEETPEINFLESIQ</sequence>
<accession>A0AAE3M7E6</accession>
<proteinExistence type="predicted"/>
<reference evidence="1" key="1">
    <citation type="submission" date="2022-10" db="EMBL/GenBank/DDBJ databases">
        <authorList>
            <person name="Yu W.X."/>
        </authorList>
    </citation>
    <scope>NUCLEOTIDE SEQUENCE</scope>
    <source>
        <strain evidence="1">AAT</strain>
    </source>
</reference>
<dbReference type="RefSeq" id="WP_301192223.1">
    <property type="nucleotide sequence ID" value="NZ_JAPDPJ010000061.1"/>
</dbReference>
<organism evidence="1 2">
    <name type="scientific">Plebeiibacterium sediminum</name>
    <dbReference type="NCBI Taxonomy" id="2992112"/>
    <lineage>
        <taxon>Bacteria</taxon>
        <taxon>Pseudomonadati</taxon>
        <taxon>Bacteroidota</taxon>
        <taxon>Bacteroidia</taxon>
        <taxon>Marinilabiliales</taxon>
        <taxon>Marinilabiliaceae</taxon>
        <taxon>Plebeiibacterium</taxon>
    </lineage>
</organism>
<dbReference type="EMBL" id="JAPDPJ010000061">
    <property type="protein sequence ID" value="MCW3788666.1"/>
    <property type="molecule type" value="Genomic_DNA"/>
</dbReference>
<gene>
    <name evidence="1" type="ORF">OM075_19510</name>
</gene>
<evidence type="ECO:0000313" key="1">
    <source>
        <dbReference type="EMBL" id="MCW3788666.1"/>
    </source>
</evidence>